<organism evidence="1 2">
    <name type="scientific">Penicillium cf. viridicatum</name>
    <dbReference type="NCBI Taxonomy" id="2972119"/>
    <lineage>
        <taxon>Eukaryota</taxon>
        <taxon>Fungi</taxon>
        <taxon>Dikarya</taxon>
        <taxon>Ascomycota</taxon>
        <taxon>Pezizomycotina</taxon>
        <taxon>Eurotiomycetes</taxon>
        <taxon>Eurotiomycetidae</taxon>
        <taxon>Eurotiales</taxon>
        <taxon>Aspergillaceae</taxon>
        <taxon>Penicillium</taxon>
    </lineage>
</organism>
<keyword evidence="2" id="KW-1185">Reference proteome</keyword>
<gene>
    <name evidence="1" type="ORF">N7449_005048</name>
</gene>
<protein>
    <submittedName>
        <fullName evidence="1">Uncharacterized protein</fullName>
    </submittedName>
</protein>
<accession>A0A9W9SYN7</accession>
<dbReference type="Proteomes" id="UP001150942">
    <property type="component" value="Unassembled WGS sequence"/>
</dbReference>
<sequence>MNPQELSPAAEIIRLKIKAMIPELSSQAVESNAELLKTEENGNKTYGGDLLAEQISLLSGQLPIPDPPVCVQIVFK</sequence>
<comment type="caution">
    <text evidence="1">The sequence shown here is derived from an EMBL/GenBank/DDBJ whole genome shotgun (WGS) entry which is preliminary data.</text>
</comment>
<proteinExistence type="predicted"/>
<dbReference type="EMBL" id="JAPQKQ010000003">
    <property type="protein sequence ID" value="KAJ5202969.1"/>
    <property type="molecule type" value="Genomic_DNA"/>
</dbReference>
<evidence type="ECO:0000313" key="1">
    <source>
        <dbReference type="EMBL" id="KAJ5202969.1"/>
    </source>
</evidence>
<dbReference type="OrthoDB" id="4365949at2759"/>
<name>A0A9W9SYN7_9EURO</name>
<evidence type="ECO:0000313" key="2">
    <source>
        <dbReference type="Proteomes" id="UP001150942"/>
    </source>
</evidence>
<reference evidence="1" key="1">
    <citation type="submission" date="2022-11" db="EMBL/GenBank/DDBJ databases">
        <authorList>
            <person name="Petersen C."/>
        </authorList>
    </citation>
    <scope>NUCLEOTIDE SEQUENCE</scope>
    <source>
        <strain evidence="1">IBT 20477</strain>
    </source>
</reference>
<dbReference type="AlphaFoldDB" id="A0A9W9SYN7"/>
<reference evidence="1" key="2">
    <citation type="journal article" date="2023" name="IMA Fungus">
        <title>Comparative genomic study of the Penicillium genus elucidates a diverse pangenome and 15 lateral gene transfer events.</title>
        <authorList>
            <person name="Petersen C."/>
            <person name="Sorensen T."/>
            <person name="Nielsen M.R."/>
            <person name="Sondergaard T.E."/>
            <person name="Sorensen J.L."/>
            <person name="Fitzpatrick D.A."/>
            <person name="Frisvad J.C."/>
            <person name="Nielsen K.L."/>
        </authorList>
    </citation>
    <scope>NUCLEOTIDE SEQUENCE</scope>
    <source>
        <strain evidence="1">IBT 20477</strain>
    </source>
</reference>